<keyword evidence="5" id="KW-1185">Reference proteome</keyword>
<evidence type="ECO:0000256" key="1">
    <source>
        <dbReference type="ARBA" id="ARBA00022741"/>
    </source>
</evidence>
<evidence type="ECO:0000313" key="4">
    <source>
        <dbReference type="EMBL" id="MFC4804346.1"/>
    </source>
</evidence>
<dbReference type="RefSeq" id="WP_379787854.1">
    <property type="nucleotide sequence ID" value="NZ_JBHSHL010000014.1"/>
</dbReference>
<dbReference type="PROSITE" id="PS00211">
    <property type="entry name" value="ABC_TRANSPORTER_1"/>
    <property type="match status" value="1"/>
</dbReference>
<evidence type="ECO:0000313" key="5">
    <source>
        <dbReference type="Proteomes" id="UP001595916"/>
    </source>
</evidence>
<feature type="domain" description="ABC transporter" evidence="3">
    <location>
        <begin position="2"/>
        <end position="227"/>
    </location>
</feature>
<protein>
    <submittedName>
        <fullName evidence="4">Cell division ATP-binding protein FtsE</fullName>
    </submittedName>
</protein>
<dbReference type="SMART" id="SM00382">
    <property type="entry name" value="AAA"/>
    <property type="match status" value="1"/>
</dbReference>
<dbReference type="SUPFAM" id="SSF52540">
    <property type="entry name" value="P-loop containing nucleoside triphosphate hydrolases"/>
    <property type="match status" value="1"/>
</dbReference>
<dbReference type="InterPro" id="IPR027417">
    <property type="entry name" value="P-loop_NTPase"/>
</dbReference>
<dbReference type="Gene3D" id="3.40.50.300">
    <property type="entry name" value="P-loop containing nucleotide triphosphate hydrolases"/>
    <property type="match status" value="1"/>
</dbReference>
<keyword evidence="1" id="KW-0547">Nucleotide-binding</keyword>
<dbReference type="InterPro" id="IPR015854">
    <property type="entry name" value="ABC_transpr_LolD-like"/>
</dbReference>
<dbReference type="InterPro" id="IPR003593">
    <property type="entry name" value="AAA+_ATPase"/>
</dbReference>
<sequence length="228" mass="26134">MIIFENVSKSYFKNAPPALTDVNFEIEEGEFVFLIGKSGAGKSTIVKLLMKEIDASKGEIIVLDHSLRELSLREIPMYRRHIGIVFQEFRLFQNKTVYENLEFALEITGTPYQKRRERILYALSSVNLRGKEKFYPHQLSGGEQQRVAIARALINKPSIIIADEPTGNLDPESAREVMQLLFDLSLKKITVIVATHAQKIVDEMDQRTIEFKNGRVVRDEPGRRGILW</sequence>
<dbReference type="Proteomes" id="UP001595916">
    <property type="component" value="Unassembled WGS sequence"/>
</dbReference>
<gene>
    <name evidence="4" type="ORF">ACFO4R_04550</name>
</gene>
<dbReference type="GO" id="GO:0051301">
    <property type="term" value="P:cell division"/>
    <property type="evidence" value="ECO:0007669"/>
    <property type="project" value="UniProtKB-KW"/>
</dbReference>
<dbReference type="GO" id="GO:0005524">
    <property type="term" value="F:ATP binding"/>
    <property type="evidence" value="ECO:0007669"/>
    <property type="project" value="UniProtKB-KW"/>
</dbReference>
<dbReference type="PANTHER" id="PTHR24220:SF470">
    <property type="entry name" value="CELL DIVISION ATP-BINDING PROTEIN FTSE"/>
    <property type="match status" value="1"/>
</dbReference>
<dbReference type="InterPro" id="IPR017871">
    <property type="entry name" value="ABC_transporter-like_CS"/>
</dbReference>
<dbReference type="PANTHER" id="PTHR24220">
    <property type="entry name" value="IMPORT ATP-BINDING PROTEIN"/>
    <property type="match status" value="1"/>
</dbReference>
<organism evidence="4 5">
    <name type="scientific">Filifactor villosus</name>
    <dbReference type="NCBI Taxonomy" id="29374"/>
    <lineage>
        <taxon>Bacteria</taxon>
        <taxon>Bacillati</taxon>
        <taxon>Bacillota</taxon>
        <taxon>Clostridia</taxon>
        <taxon>Peptostreptococcales</taxon>
        <taxon>Filifactoraceae</taxon>
        <taxon>Filifactor</taxon>
    </lineage>
</organism>
<dbReference type="InterPro" id="IPR003439">
    <property type="entry name" value="ABC_transporter-like_ATP-bd"/>
</dbReference>
<comment type="caution">
    <text evidence="4">The sequence shown here is derived from an EMBL/GenBank/DDBJ whole genome shotgun (WGS) entry which is preliminary data.</text>
</comment>
<evidence type="ECO:0000256" key="2">
    <source>
        <dbReference type="ARBA" id="ARBA00022840"/>
    </source>
</evidence>
<proteinExistence type="predicted"/>
<accession>A0ABV9QL12</accession>
<reference evidence="5" key="1">
    <citation type="journal article" date="2019" name="Int. J. Syst. Evol. Microbiol.">
        <title>The Global Catalogue of Microorganisms (GCM) 10K type strain sequencing project: providing services to taxonomists for standard genome sequencing and annotation.</title>
        <authorList>
            <consortium name="The Broad Institute Genomics Platform"/>
            <consortium name="The Broad Institute Genome Sequencing Center for Infectious Disease"/>
            <person name="Wu L."/>
            <person name="Ma J."/>
        </authorList>
    </citation>
    <scope>NUCLEOTIDE SEQUENCE [LARGE SCALE GENOMIC DNA]</scope>
    <source>
        <strain evidence="5">CCUG 46385</strain>
    </source>
</reference>
<keyword evidence="4" id="KW-0132">Cell division</keyword>
<evidence type="ECO:0000259" key="3">
    <source>
        <dbReference type="PROSITE" id="PS50893"/>
    </source>
</evidence>
<dbReference type="Pfam" id="PF00005">
    <property type="entry name" value="ABC_tran"/>
    <property type="match status" value="1"/>
</dbReference>
<keyword evidence="4" id="KW-0131">Cell cycle</keyword>
<keyword evidence="2 4" id="KW-0067">ATP-binding</keyword>
<dbReference type="EMBL" id="JBHSHL010000014">
    <property type="protein sequence ID" value="MFC4804346.1"/>
    <property type="molecule type" value="Genomic_DNA"/>
</dbReference>
<name>A0ABV9QL12_9FIRM</name>
<dbReference type="PROSITE" id="PS50893">
    <property type="entry name" value="ABC_TRANSPORTER_2"/>
    <property type="match status" value="1"/>
</dbReference>